<sequence length="144" mass="16039">MFGQTPGNDLQESQGSTRRKRDAKEVPRRTFRHFLKVRGEKKEGRFSEWCSKASGKGLRGLAWGLCPGRVLVCLHMWWAELKSDTMVGFSQVTECGSPLLAKQSLGWDGQGWTAGSLREAEDSQCSSRCPAQMLLLGFVLCWAA</sequence>
<comment type="caution">
    <text evidence="2">The sequence shown here is derived from an EMBL/GenBank/DDBJ whole genome shotgun (WGS) entry which is preliminary data.</text>
</comment>
<accession>A0A834DXF1</accession>
<evidence type="ECO:0000313" key="2">
    <source>
        <dbReference type="EMBL" id="KAF6099805.1"/>
    </source>
</evidence>
<name>A0A834DXF1_9CHIR</name>
<proteinExistence type="predicted"/>
<evidence type="ECO:0000313" key="3">
    <source>
        <dbReference type="Proteomes" id="UP000664940"/>
    </source>
</evidence>
<dbReference type="EMBL" id="JABVXQ010000007">
    <property type="protein sequence ID" value="KAF6099805.1"/>
    <property type="molecule type" value="Genomic_DNA"/>
</dbReference>
<reference evidence="2 3" key="1">
    <citation type="journal article" date="2020" name="Nature">
        <title>Six reference-quality genomes reveal evolution of bat adaptations.</title>
        <authorList>
            <person name="Jebb D."/>
            <person name="Huang Z."/>
            <person name="Pippel M."/>
            <person name="Hughes G.M."/>
            <person name="Lavrichenko K."/>
            <person name="Devanna P."/>
            <person name="Winkler S."/>
            <person name="Jermiin L.S."/>
            <person name="Skirmuntt E.C."/>
            <person name="Katzourakis A."/>
            <person name="Burkitt-Gray L."/>
            <person name="Ray D.A."/>
            <person name="Sullivan K.A.M."/>
            <person name="Roscito J.G."/>
            <person name="Kirilenko B.M."/>
            <person name="Davalos L.M."/>
            <person name="Corthals A.P."/>
            <person name="Power M.L."/>
            <person name="Jones G."/>
            <person name="Ransome R.D."/>
            <person name="Dechmann D.K.N."/>
            <person name="Locatelli A.G."/>
            <person name="Puechmaille S.J."/>
            <person name="Fedrigo O."/>
            <person name="Jarvis E.D."/>
            <person name="Hiller M."/>
            <person name="Vernes S.C."/>
            <person name="Myers E.W."/>
            <person name="Teeling E.C."/>
        </authorList>
    </citation>
    <scope>NUCLEOTIDE SEQUENCE [LARGE SCALE GENOMIC DNA]</scope>
    <source>
        <strain evidence="2">Bat1K_MPI-CBG_1</strain>
    </source>
</reference>
<organism evidence="2 3">
    <name type="scientific">Phyllostomus discolor</name>
    <name type="common">pale spear-nosed bat</name>
    <dbReference type="NCBI Taxonomy" id="89673"/>
    <lineage>
        <taxon>Eukaryota</taxon>
        <taxon>Metazoa</taxon>
        <taxon>Chordata</taxon>
        <taxon>Craniata</taxon>
        <taxon>Vertebrata</taxon>
        <taxon>Euteleostomi</taxon>
        <taxon>Mammalia</taxon>
        <taxon>Eutheria</taxon>
        <taxon>Laurasiatheria</taxon>
        <taxon>Chiroptera</taxon>
        <taxon>Yangochiroptera</taxon>
        <taxon>Phyllostomidae</taxon>
        <taxon>Phyllostominae</taxon>
        <taxon>Phyllostomus</taxon>
    </lineage>
</organism>
<dbReference type="AlphaFoldDB" id="A0A834DXF1"/>
<feature type="region of interest" description="Disordered" evidence="1">
    <location>
        <begin position="1"/>
        <end position="26"/>
    </location>
</feature>
<evidence type="ECO:0000256" key="1">
    <source>
        <dbReference type="SAM" id="MobiDB-lite"/>
    </source>
</evidence>
<dbReference type="Proteomes" id="UP000664940">
    <property type="component" value="Unassembled WGS sequence"/>
</dbReference>
<feature type="compositionally biased region" description="Polar residues" evidence="1">
    <location>
        <begin position="1"/>
        <end position="16"/>
    </location>
</feature>
<protein>
    <submittedName>
        <fullName evidence="2">Uncharacterized protein</fullName>
    </submittedName>
</protein>
<gene>
    <name evidence="2" type="ORF">HJG60_011537</name>
</gene>